<protein>
    <submittedName>
        <fullName evidence="3">Uncharacterized protein LOC111601807</fullName>
    </submittedName>
</protein>
<dbReference type="Proteomes" id="UP000504633">
    <property type="component" value="Unplaced"/>
</dbReference>
<proteinExistence type="predicted"/>
<dbReference type="GeneID" id="111601807"/>
<sequence length="235" mass="27450">MNSRNLYCFLLFSLLIFNIPELVSQPVPDNTTSSNKQLGVHQLSKNKTLVLFPTAEATVSSSAGNFTLKVKSVTAALDKLDNAQTEDIIELPKLIKDNRGHWVYNPWPVTFGNRILDTRFTKSQPYVHINVVSNPKRFYDPQTDMSTVCMGSTIPHGDFKVSRWMDRHIYRHRQISQAFYMQLRRDVYINGKSEMCHDKKYSKWMDYQQCALRRNQRLESYIPQYPLHQLVRENS</sequence>
<feature type="chain" id="PRO_5026804079" evidence="1">
    <location>
        <begin position="25"/>
        <end position="235"/>
    </location>
</feature>
<keyword evidence="2" id="KW-1185">Reference proteome</keyword>
<name>A0A6J1M0T3_DROHY</name>
<keyword evidence="1" id="KW-0732">Signal</keyword>
<organism evidence="2 3">
    <name type="scientific">Drosophila hydei</name>
    <name type="common">Fruit fly</name>
    <dbReference type="NCBI Taxonomy" id="7224"/>
    <lineage>
        <taxon>Eukaryota</taxon>
        <taxon>Metazoa</taxon>
        <taxon>Ecdysozoa</taxon>
        <taxon>Arthropoda</taxon>
        <taxon>Hexapoda</taxon>
        <taxon>Insecta</taxon>
        <taxon>Pterygota</taxon>
        <taxon>Neoptera</taxon>
        <taxon>Endopterygota</taxon>
        <taxon>Diptera</taxon>
        <taxon>Brachycera</taxon>
        <taxon>Muscomorpha</taxon>
        <taxon>Ephydroidea</taxon>
        <taxon>Drosophilidae</taxon>
        <taxon>Drosophila</taxon>
    </lineage>
</organism>
<evidence type="ECO:0000256" key="1">
    <source>
        <dbReference type="SAM" id="SignalP"/>
    </source>
</evidence>
<dbReference type="KEGG" id="dhe:111601807"/>
<dbReference type="AlphaFoldDB" id="A0A6J1M0T3"/>
<evidence type="ECO:0000313" key="2">
    <source>
        <dbReference type="Proteomes" id="UP000504633"/>
    </source>
</evidence>
<feature type="signal peptide" evidence="1">
    <location>
        <begin position="1"/>
        <end position="24"/>
    </location>
</feature>
<dbReference type="OMA" id="CMGSTIP"/>
<dbReference type="OrthoDB" id="7882950at2759"/>
<accession>A0A6J1M0T3</accession>
<dbReference type="RefSeq" id="XP_023174370.1">
    <property type="nucleotide sequence ID" value="XM_023318602.2"/>
</dbReference>
<gene>
    <name evidence="3" type="primary">LOC111601807</name>
</gene>
<reference evidence="3" key="1">
    <citation type="submission" date="2025-08" db="UniProtKB">
        <authorList>
            <consortium name="RefSeq"/>
        </authorList>
    </citation>
    <scope>IDENTIFICATION</scope>
    <source>
        <strain evidence="3">15085-1641.00</strain>
        <tissue evidence="3">Whole body</tissue>
    </source>
</reference>
<evidence type="ECO:0000313" key="3">
    <source>
        <dbReference type="RefSeq" id="XP_023174370.1"/>
    </source>
</evidence>